<keyword evidence="1" id="KW-0614">Plasmid</keyword>
<accession>Q9F5C7</accession>
<reference evidence="1" key="2">
    <citation type="journal article" date="1999" name="Nucleic Acids Symp. Ser.">
        <title>Genome structure of Ri plasmid (1): Sequencing analysis of T-DNA and its flanking regions of pRi1724 in Japanese Agrobacterium rhizogenes.</title>
        <authorList>
            <person name="Maeda Y."/>
            <person name="Moriguchi K."/>
            <person name="Kataoka M."/>
            <person name="Satou M."/>
            <person name="Satutui N.H.N."/>
            <person name="Tanaka N."/>
            <person name="Yoshida K."/>
        </authorList>
    </citation>
    <scope>NUCLEOTIDE SEQUENCE</scope>
    <source>
        <strain evidence="1">MAFF03-01724</strain>
        <plasmid evidence="1">pRi1724</plasmid>
    </source>
</reference>
<protein>
    <submittedName>
        <fullName evidence="1">Riorf125 protein</fullName>
    </submittedName>
</protein>
<gene>
    <name evidence="1" type="primary">riorf125</name>
</gene>
<evidence type="ECO:0000313" key="1">
    <source>
        <dbReference type="EMBL" id="BAB16244.1"/>
    </source>
</evidence>
<name>Q9F5C7_RHIRH</name>
<dbReference type="RefSeq" id="WP_010900314.1">
    <property type="nucleotide sequence ID" value="NC_002575.1"/>
</dbReference>
<proteinExistence type="predicted"/>
<sequence>MSRSVLIALVLALAGASAAATVLIVKSSDGGKPALTEE</sequence>
<organism evidence="1">
    <name type="scientific">Rhizobium rhizogenes</name>
    <name type="common">Agrobacterium rhizogenes</name>
    <dbReference type="NCBI Taxonomy" id="359"/>
    <lineage>
        <taxon>Bacteria</taxon>
        <taxon>Pseudomonadati</taxon>
        <taxon>Pseudomonadota</taxon>
        <taxon>Alphaproteobacteria</taxon>
        <taxon>Hyphomicrobiales</taxon>
        <taxon>Rhizobiaceae</taxon>
        <taxon>Rhizobium/Agrobacterium group</taxon>
        <taxon>Rhizobium</taxon>
    </lineage>
</organism>
<reference evidence="1" key="3">
    <citation type="journal article" date="2000" name="DNA Res.">
        <title>Analysis of unique variable region of a plant root inducing plasmid, pRi1724, by the construction of its physical map and library.</title>
        <authorList>
            <person name="Moriguchi K."/>
            <person name="Maeda Y."/>
            <person name="Satou M."/>
            <person name="Kataoka M."/>
            <person name="Tanaka N."/>
            <person name="Yoshida K."/>
        </authorList>
    </citation>
    <scope>NUCLEOTIDE SEQUENCE</scope>
    <source>
        <strain evidence="1">MAFF03-01724</strain>
        <plasmid evidence="1">pRi1724</plasmid>
    </source>
</reference>
<reference evidence="1" key="4">
    <citation type="journal article" date="2001" name="J. Mol. Biol.">
        <title>The complete nucleotide sequence of a plant root-inducing (Ri) plasmid indicates its chimeric structure and evolutionary relationship between tumor-inducing (Ti) and symbiotic (Sym) plasmids in Rhizobiaceae.</title>
        <authorList>
            <person name="Moriguchi K."/>
            <person name="Maeda Y."/>
            <person name="Satou M."/>
            <person name="Hardayani N.S.N."/>
            <person name="Kataoka M."/>
            <person name="Tanaka N."/>
            <person name="Yoshida K."/>
        </authorList>
    </citation>
    <scope>NUCLEOTIDE SEQUENCE</scope>
    <source>
        <strain evidence="1">MAFF03-01724</strain>
        <plasmid evidence="1">pRi1724</plasmid>
    </source>
</reference>
<dbReference type="AlphaFoldDB" id="Q9F5C7"/>
<dbReference type="EMBL" id="AP002086">
    <property type="protein sequence ID" value="BAB16244.1"/>
    <property type="molecule type" value="Genomic_DNA"/>
</dbReference>
<geneLocation type="plasmid" evidence="1">
    <name>pRi1724</name>
</geneLocation>
<reference evidence="1" key="1">
    <citation type="journal article" date="1998" name="Nucleic Acids Symp. Ser.">
        <title>Genome structure of Ri plasmid (1): Construction of linking library and physical map of pRi1724 in Japanese Agrobacterium.</title>
        <authorList>
            <person name="Moriguchi K."/>
            <person name="Nishida T."/>
            <person name="Maeda Y."/>
            <person name="Tanaka N."/>
            <person name="Yoshida K."/>
        </authorList>
    </citation>
    <scope>NUCLEOTIDE SEQUENCE</scope>
    <source>
        <strain evidence="1">MAFF03-01724</strain>
        <plasmid evidence="1">pRi1724</plasmid>
    </source>
</reference>